<feature type="domain" description="DHHA1" evidence="1">
    <location>
        <begin position="49"/>
        <end position="146"/>
    </location>
</feature>
<dbReference type="EMBL" id="AGBB01000167">
    <property type="protein sequence ID" value="EGY78587.1"/>
    <property type="molecule type" value="Genomic_DNA"/>
</dbReference>
<dbReference type="RefSeq" id="WP_004821560.1">
    <property type="nucleotide sequence ID" value="NZ_JH165062.1"/>
</dbReference>
<dbReference type="Pfam" id="PF02272">
    <property type="entry name" value="DHHA1"/>
    <property type="match status" value="1"/>
</dbReference>
<dbReference type="InterPro" id="IPR051319">
    <property type="entry name" value="Oligoribo/pAp-PDE_c-di-AMP_PDE"/>
</dbReference>
<dbReference type="AlphaFoldDB" id="G4D5P2"/>
<dbReference type="InterPro" id="IPR003156">
    <property type="entry name" value="DHHA1_dom"/>
</dbReference>
<accession>G4D5P2</accession>
<dbReference type="HOGENOM" id="CLU_1708023_0_0_9"/>
<dbReference type="InterPro" id="IPR038763">
    <property type="entry name" value="DHH_sf"/>
</dbReference>
<name>G4D5P2_9FIRM</name>
<organism evidence="2 3">
    <name type="scientific">Peptoniphilus indolicus ATCC 29427</name>
    <dbReference type="NCBI Taxonomy" id="997350"/>
    <lineage>
        <taxon>Bacteria</taxon>
        <taxon>Bacillati</taxon>
        <taxon>Bacillota</taxon>
        <taxon>Tissierellia</taxon>
        <taxon>Tissierellales</taxon>
        <taxon>Peptoniphilaceae</taxon>
        <taxon>Peptoniphilus</taxon>
    </lineage>
</organism>
<proteinExistence type="predicted"/>
<dbReference type="SUPFAM" id="SSF64182">
    <property type="entry name" value="DHH phosphoesterases"/>
    <property type="match status" value="1"/>
</dbReference>
<dbReference type="Gene3D" id="3.10.310.30">
    <property type="match status" value="1"/>
</dbReference>
<feature type="non-terminal residue" evidence="2">
    <location>
        <position position="1"/>
    </location>
</feature>
<evidence type="ECO:0000313" key="2">
    <source>
        <dbReference type="EMBL" id="EGY78587.1"/>
    </source>
</evidence>
<dbReference type="PATRIC" id="fig|997350.3.peg.1654"/>
<dbReference type="PANTHER" id="PTHR47618:SF1">
    <property type="entry name" value="BIFUNCTIONAL OLIGORIBONUCLEASE AND PAP PHOSPHATASE NRNA"/>
    <property type="match status" value="1"/>
</dbReference>
<gene>
    <name evidence="2" type="ORF">HMPREF9129_1722</name>
</gene>
<dbReference type="Proteomes" id="UP000003422">
    <property type="component" value="Unassembled WGS sequence"/>
</dbReference>
<dbReference type="STRING" id="997350.HMPREF9129_1722"/>
<keyword evidence="3" id="KW-1185">Reference proteome</keyword>
<dbReference type="GO" id="GO:0003676">
    <property type="term" value="F:nucleic acid binding"/>
    <property type="evidence" value="ECO:0007669"/>
    <property type="project" value="InterPro"/>
</dbReference>
<evidence type="ECO:0000259" key="1">
    <source>
        <dbReference type="Pfam" id="PF02272"/>
    </source>
</evidence>
<protein>
    <recommendedName>
        <fullName evidence="1">DHHA1 domain-containing protein</fullName>
    </recommendedName>
</protein>
<sequence>TFNAAGILINKKIDINKIGVNLYQNRSKEKTSLLIMAMNSIKYYFDSKLAIAYVDDNMIESCGANKSDSEGIVEFIRDISGVEVAILLKEKKEDIRLSVRTKEYINAINIVSSFGGGGHIRAAGATLPLPLSDRINDIVKIVEGELNGWSSSN</sequence>
<dbReference type="eggNOG" id="COG0618">
    <property type="taxonomic scope" value="Bacteria"/>
</dbReference>
<evidence type="ECO:0000313" key="3">
    <source>
        <dbReference type="Proteomes" id="UP000003422"/>
    </source>
</evidence>
<comment type="caution">
    <text evidence="2">The sequence shown here is derived from an EMBL/GenBank/DDBJ whole genome shotgun (WGS) entry which is preliminary data.</text>
</comment>
<reference evidence="2 3" key="1">
    <citation type="submission" date="2011-06" db="EMBL/GenBank/DDBJ databases">
        <authorList>
            <person name="Muzny D."/>
            <person name="Qin X."/>
            <person name="Deng J."/>
            <person name="Jiang H."/>
            <person name="Liu Y."/>
            <person name="Qu J."/>
            <person name="Song X.-Z."/>
            <person name="Zhang L."/>
            <person name="Thornton R."/>
            <person name="Coyle M."/>
            <person name="Francisco L."/>
            <person name="Jackson L."/>
            <person name="Javaid M."/>
            <person name="Korchina V."/>
            <person name="Kovar C."/>
            <person name="Mata R."/>
            <person name="Mathew T."/>
            <person name="Ngo R."/>
            <person name="Nguyen L."/>
            <person name="Nguyen N."/>
            <person name="Okwuonu G."/>
            <person name="Ongeri F."/>
            <person name="Pham C."/>
            <person name="Simmons D."/>
            <person name="Wilczek-Boney K."/>
            <person name="Hale W."/>
            <person name="Jakkamsetti A."/>
            <person name="Pham P."/>
            <person name="Ruth R."/>
            <person name="San Lucas F."/>
            <person name="Warren J."/>
            <person name="Zhang J."/>
            <person name="Zhao Z."/>
            <person name="Zhou C."/>
            <person name="Zhu D."/>
            <person name="Lee S."/>
            <person name="Bess C."/>
            <person name="Blankenburg K."/>
            <person name="Forbes L."/>
            <person name="Fu Q."/>
            <person name="Gubbala S."/>
            <person name="Hirani K."/>
            <person name="Jayaseelan J.C."/>
            <person name="Lara F."/>
            <person name="Munidasa M."/>
            <person name="Palculict T."/>
            <person name="Patil S."/>
            <person name="Pu L.-L."/>
            <person name="Saada N."/>
            <person name="Tang L."/>
            <person name="Weissenberger G."/>
            <person name="Zhu Y."/>
            <person name="Hemphill L."/>
            <person name="Shang Y."/>
            <person name="Youmans B."/>
            <person name="Ayvaz T."/>
            <person name="Ross M."/>
            <person name="Santibanez J."/>
            <person name="Aqrawi P."/>
            <person name="Gross S."/>
            <person name="Joshi V."/>
            <person name="Fowler G."/>
            <person name="Nazareth L."/>
            <person name="Reid J."/>
            <person name="Worley K."/>
            <person name="Petrosino J."/>
            <person name="Highlander S."/>
            <person name="Gibbs R."/>
        </authorList>
    </citation>
    <scope>NUCLEOTIDE SEQUENCE [LARGE SCALE GENOMIC DNA]</scope>
    <source>
        <strain evidence="2 3">ATCC 29427</strain>
    </source>
</reference>
<dbReference type="PANTHER" id="PTHR47618">
    <property type="entry name" value="BIFUNCTIONAL OLIGORIBONUCLEASE AND PAP PHOSPHATASE NRNA"/>
    <property type="match status" value="1"/>
</dbReference>